<dbReference type="InterPro" id="IPR023549">
    <property type="entry name" value="Subtilisin_inhibitor"/>
</dbReference>
<accession>A0A6J6VWQ5</accession>
<dbReference type="Gene3D" id="3.30.350.10">
    <property type="entry name" value="Subtilisin inhibitor-like"/>
    <property type="match status" value="1"/>
</dbReference>
<evidence type="ECO:0000259" key="1">
    <source>
        <dbReference type="Pfam" id="PF00720"/>
    </source>
</evidence>
<gene>
    <name evidence="2" type="ORF">UFOPK2918_00574</name>
</gene>
<dbReference type="AlphaFoldDB" id="A0A6J6VWQ5"/>
<name>A0A6J6VWQ5_9ZZZZ</name>
<dbReference type="EMBL" id="CAEZZT010000029">
    <property type="protein sequence ID" value="CAB4775924.1"/>
    <property type="molecule type" value="Genomic_DNA"/>
</dbReference>
<sequence>MNGKRFALVLVLIAALVPQNGAAAANSYSVVVTYKQTPQSDLQKWTLKCNPAAGTMPKAKTVCKKLLKIANPFAPADPDQMCTEIYGGDDIATVKGTWKGKKISAKYSKINGCEIARWDSLKFLLAGGK</sequence>
<feature type="domain" description="Subtilisin inhibitor" evidence="1">
    <location>
        <begin position="32"/>
        <end position="105"/>
    </location>
</feature>
<evidence type="ECO:0000313" key="2">
    <source>
        <dbReference type="EMBL" id="CAB4775924.1"/>
    </source>
</evidence>
<proteinExistence type="predicted"/>
<dbReference type="SUPFAM" id="SSF55399">
    <property type="entry name" value="Subtilisin inhibitor"/>
    <property type="match status" value="1"/>
</dbReference>
<dbReference type="GO" id="GO:0004867">
    <property type="term" value="F:serine-type endopeptidase inhibitor activity"/>
    <property type="evidence" value="ECO:0007669"/>
    <property type="project" value="InterPro"/>
</dbReference>
<dbReference type="InterPro" id="IPR036819">
    <property type="entry name" value="Subtilisin_inhibitor-like_sf"/>
</dbReference>
<reference evidence="2" key="1">
    <citation type="submission" date="2020-05" db="EMBL/GenBank/DDBJ databases">
        <authorList>
            <person name="Chiriac C."/>
            <person name="Salcher M."/>
            <person name="Ghai R."/>
            <person name="Kavagutti S V."/>
        </authorList>
    </citation>
    <scope>NUCLEOTIDE SEQUENCE</scope>
</reference>
<organism evidence="2">
    <name type="scientific">freshwater metagenome</name>
    <dbReference type="NCBI Taxonomy" id="449393"/>
    <lineage>
        <taxon>unclassified sequences</taxon>
        <taxon>metagenomes</taxon>
        <taxon>ecological metagenomes</taxon>
    </lineage>
</organism>
<dbReference type="Pfam" id="PF00720">
    <property type="entry name" value="SSI"/>
    <property type="match status" value="1"/>
</dbReference>
<protein>
    <submittedName>
        <fullName evidence="2">Unannotated protein</fullName>
    </submittedName>
</protein>